<evidence type="ECO:0000256" key="1">
    <source>
        <dbReference type="ARBA" id="ARBA00022475"/>
    </source>
</evidence>
<dbReference type="RefSeq" id="WP_110075116.1">
    <property type="nucleotide sequence ID" value="NZ_QGTT01000002.1"/>
</dbReference>
<keyword evidence="6" id="KW-1185">Reference proteome</keyword>
<dbReference type="GO" id="GO:0005886">
    <property type="term" value="C:plasma membrane"/>
    <property type="evidence" value="ECO:0007669"/>
    <property type="project" value="UniProtKB-SubCell"/>
</dbReference>
<comment type="subcellular location">
    <subcellularLocation>
        <location evidence="4">Cytoplasm</location>
    </subcellularLocation>
    <subcellularLocation>
        <location evidence="4">Cell membrane</location>
        <topology evidence="4">Peripheral membrane protein</topology>
        <orientation evidence="4">Cytoplasmic side</orientation>
    </subcellularLocation>
</comment>
<keyword evidence="2 4" id="KW-0963">Cytoplasm</keyword>
<evidence type="ECO:0000313" key="6">
    <source>
        <dbReference type="Proteomes" id="UP000246964"/>
    </source>
</evidence>
<dbReference type="OrthoDB" id="9788031at2"/>
<keyword evidence="1 4" id="KW-1003">Cell membrane</keyword>
<dbReference type="HAMAP" id="MF_00695">
    <property type="entry name" value="HflD_protein"/>
    <property type="match status" value="1"/>
</dbReference>
<dbReference type="PANTHER" id="PTHR38100">
    <property type="entry name" value="HIGH FREQUENCY LYSOGENIZATION PROTEIN HFLD"/>
    <property type="match status" value="1"/>
</dbReference>
<evidence type="ECO:0000256" key="2">
    <source>
        <dbReference type="ARBA" id="ARBA00022490"/>
    </source>
</evidence>
<dbReference type="SUPFAM" id="SSF101322">
    <property type="entry name" value="YcfC-like"/>
    <property type="match status" value="1"/>
</dbReference>
<dbReference type="PANTHER" id="PTHR38100:SF1">
    <property type="entry name" value="HIGH FREQUENCY LYSOGENIZATION PROTEIN HFLD"/>
    <property type="match status" value="1"/>
</dbReference>
<reference evidence="5 6" key="1">
    <citation type="submission" date="2018-05" db="EMBL/GenBank/DDBJ databases">
        <title>Freshwater and sediment microbial communities from various areas in North America, analyzing microbe dynamics in response to fracking.</title>
        <authorList>
            <person name="Lamendella R."/>
        </authorList>
    </citation>
    <scope>NUCLEOTIDE SEQUENCE [LARGE SCALE GENOMIC DNA]</scope>
    <source>
        <strain evidence="5 6">125B1</strain>
    </source>
</reference>
<accession>A0A317QE07</accession>
<dbReference type="EMBL" id="QGTT01000002">
    <property type="protein sequence ID" value="PWW15171.1"/>
    <property type="molecule type" value="Genomic_DNA"/>
</dbReference>
<evidence type="ECO:0000256" key="4">
    <source>
        <dbReference type="HAMAP-Rule" id="MF_00695"/>
    </source>
</evidence>
<sequence length="214" mass="24316">MNAWQHRVLALAAIAQAIALVKQMARFGSFRQPHFARTVLDSVLNQNPTDFTDLYPQPADLQLGLEYLLLQIGPSRNKDVELTRYMVGVLALERKLNKNPAALKTLGERLAHIGRQRHQFQFSDDTVITSMAGTYSDVISPLGPPLKISGKQDVLQQPSAQHMIRALLLAAIRNTVLWRQYGGKRRQFIFSRQRMVRVAQQLLRDIREHSEPQA</sequence>
<dbReference type="Proteomes" id="UP000246964">
    <property type="component" value="Unassembled WGS sequence"/>
</dbReference>
<dbReference type="InterPro" id="IPR007451">
    <property type="entry name" value="HflD"/>
</dbReference>
<gene>
    <name evidence="4" type="primary">hflD</name>
    <name evidence="5" type="ORF">DET45_102175</name>
</gene>
<evidence type="ECO:0000256" key="3">
    <source>
        <dbReference type="ARBA" id="ARBA00023136"/>
    </source>
</evidence>
<dbReference type="Pfam" id="PF04356">
    <property type="entry name" value="DUF489"/>
    <property type="match status" value="1"/>
</dbReference>
<name>A0A317QE07_9GAMM</name>
<dbReference type="AlphaFoldDB" id="A0A317QE07"/>
<keyword evidence="3 4" id="KW-0472">Membrane</keyword>
<proteinExistence type="inferred from homology"/>
<comment type="similarity">
    <text evidence="4">Belongs to the HflD family.</text>
</comment>
<comment type="caution">
    <text evidence="5">The sequence shown here is derived from an EMBL/GenBank/DDBJ whole genome shotgun (WGS) entry which is preliminary data.</text>
</comment>
<evidence type="ECO:0000313" key="5">
    <source>
        <dbReference type="EMBL" id="PWW15171.1"/>
    </source>
</evidence>
<protein>
    <recommendedName>
        <fullName evidence="4">High frequency lysogenization protein HflD homolog</fullName>
    </recommendedName>
</protein>
<dbReference type="GO" id="GO:0005737">
    <property type="term" value="C:cytoplasm"/>
    <property type="evidence" value="ECO:0007669"/>
    <property type="project" value="UniProtKB-SubCell"/>
</dbReference>
<dbReference type="InterPro" id="IPR035932">
    <property type="entry name" value="HflD-like_sf"/>
</dbReference>
<dbReference type="NCBIfam" id="NF001246">
    <property type="entry name" value="PRK00218.1-2"/>
    <property type="match status" value="1"/>
</dbReference>
<organism evidence="5 6">
    <name type="scientific">Pseudidiomarina maritima</name>
    <dbReference type="NCBI Taxonomy" id="519453"/>
    <lineage>
        <taxon>Bacteria</taxon>
        <taxon>Pseudomonadati</taxon>
        <taxon>Pseudomonadota</taxon>
        <taxon>Gammaproteobacteria</taxon>
        <taxon>Alteromonadales</taxon>
        <taxon>Idiomarinaceae</taxon>
        <taxon>Pseudidiomarina</taxon>
    </lineage>
</organism>
<dbReference type="Gene3D" id="1.10.3890.10">
    <property type="entry name" value="HflD-like"/>
    <property type="match status" value="1"/>
</dbReference>